<dbReference type="GO" id="GO:0046872">
    <property type="term" value="F:metal ion binding"/>
    <property type="evidence" value="ECO:0007669"/>
    <property type="project" value="UniProtKB-KW"/>
</dbReference>
<dbReference type="InterPro" id="IPR029062">
    <property type="entry name" value="Class_I_gatase-like"/>
</dbReference>
<comment type="miscellaneous">
    <text evidence="11">CTPSs have evolved a hybrid strategy for distinguishing between UTP and CTP. The overlapping regions of the product feedback inhibitory and substrate sites recognize a common feature in both compounds, the triphosphate moiety. To differentiate isosteric substrate and product pyrimidine rings, an additional pocket far from the expected kinase/ligase catalytic site, specifically recognizes the cytosine and ribose portions of the product inhibitor.</text>
</comment>
<feature type="binding site" evidence="11">
    <location>
        <position position="355"/>
    </location>
    <ligand>
        <name>L-glutamine</name>
        <dbReference type="ChEBI" id="CHEBI:58359"/>
    </ligand>
</feature>
<keyword evidence="3 11" id="KW-0436">Ligase</keyword>
<dbReference type="InterPro" id="IPR017926">
    <property type="entry name" value="GATASE"/>
</dbReference>
<dbReference type="FunFam" id="3.40.50.880:FF:000002">
    <property type="entry name" value="CTP synthase"/>
    <property type="match status" value="1"/>
</dbReference>
<feature type="binding site" evidence="11">
    <location>
        <position position="71"/>
    </location>
    <ligand>
        <name>ATP</name>
        <dbReference type="ChEBI" id="CHEBI:30616"/>
    </ligand>
</feature>
<evidence type="ECO:0000256" key="7">
    <source>
        <dbReference type="ARBA" id="ARBA00022842"/>
    </source>
</evidence>
<feature type="binding site" evidence="11">
    <location>
        <position position="141"/>
    </location>
    <ligand>
        <name>Mg(2+)</name>
        <dbReference type="ChEBI" id="CHEBI:18420"/>
    </ligand>
</feature>
<feature type="active site" evidence="11">
    <location>
        <position position="508"/>
    </location>
</feature>
<sequence length="536" mass="59749">MVKYVFITGGVLSSVGKGIMTSSIGKMLQVRGCRVSTVKIDPYVNVDAGTMNPYMHGEVFVTEDGGETDLDLGHYERFLNINLPKFNNITTGQVYASVIEKERKGEYLGQCVQIIPHVTDEVKRRIRTAAKMAGCDVLLVEIGGTVGDIEGLPFLEAARQLKLEEAPGDALFVHVALVPILNATKEQKSKPCQHSVQEMRRIGIQPDIIVARCRYPLEEDVKRKISLFGSVPIEAVFTSYDAENIYQVPLNLDMQGMGDYVSKRLGICSEKADWAGWKGIVEKFTGSRRVVRIAMCGKYTKLEDSYVSITEALHHAAAQVGVKTELDWIEATRFERDPSEVKVLDDYDGIMVLPGFGARGTEGKIMAINYARTKNRPFLGICFGFQLAVVEFARNVLGLSGANTTEVDPRTQHPVIDLLPEQKSIGMMGGTMRLGGYKVILKEGSLANKLYGVKEVIERHRHRYEVNPKYWESFQKAGLVFSGHSEDMRRVEFLELPSHPFFLGTQSHPEFRSRPGNPSPPYYGFIDASAKVQKKN</sequence>
<feature type="binding site" evidence="11">
    <location>
        <begin position="188"/>
        <end position="193"/>
    </location>
    <ligand>
        <name>UTP</name>
        <dbReference type="ChEBI" id="CHEBI:46398"/>
    </ligand>
</feature>
<evidence type="ECO:0000313" key="14">
    <source>
        <dbReference type="EMBL" id="HFK20129.1"/>
    </source>
</evidence>
<feature type="active site" description="Nucleophile; for glutamine hydrolysis" evidence="11">
    <location>
        <position position="382"/>
    </location>
</feature>
<proteinExistence type="inferred from homology"/>
<feature type="binding site" evidence="11">
    <location>
        <position position="242"/>
    </location>
    <ligand>
        <name>ATP</name>
        <dbReference type="ChEBI" id="CHEBI:30616"/>
    </ligand>
</feature>
<evidence type="ECO:0000256" key="10">
    <source>
        <dbReference type="ARBA" id="ARBA00047781"/>
    </source>
</evidence>
<dbReference type="GO" id="GO:0044210">
    <property type="term" value="P:'de novo' CTP biosynthetic process"/>
    <property type="evidence" value="ECO:0007669"/>
    <property type="project" value="UniProtKB-UniRule"/>
</dbReference>
<dbReference type="HAMAP" id="MF_01227">
    <property type="entry name" value="PyrG"/>
    <property type="match status" value="1"/>
</dbReference>
<dbReference type="CDD" id="cd03113">
    <property type="entry name" value="CTPS_N"/>
    <property type="match status" value="1"/>
</dbReference>
<dbReference type="InterPro" id="IPR027417">
    <property type="entry name" value="P-loop_NTPase"/>
</dbReference>
<dbReference type="PANTHER" id="PTHR11550:SF0">
    <property type="entry name" value="CTP SYNTHASE-RELATED"/>
    <property type="match status" value="1"/>
</dbReference>
<feature type="binding site" evidence="11">
    <location>
        <position position="54"/>
    </location>
    <ligand>
        <name>L-glutamine</name>
        <dbReference type="ChEBI" id="CHEBI:58359"/>
    </ligand>
</feature>
<evidence type="ECO:0000256" key="1">
    <source>
        <dbReference type="ARBA" id="ARBA00005171"/>
    </source>
</evidence>
<dbReference type="NCBIfam" id="NF003792">
    <property type="entry name" value="PRK05380.1"/>
    <property type="match status" value="1"/>
</dbReference>
<dbReference type="NCBIfam" id="TIGR00337">
    <property type="entry name" value="PyrG"/>
    <property type="match status" value="1"/>
</dbReference>
<comment type="similarity">
    <text evidence="2 11">Belongs to the CTP synthase family.</text>
</comment>
<evidence type="ECO:0000256" key="5">
    <source>
        <dbReference type="ARBA" id="ARBA00022741"/>
    </source>
</evidence>
<evidence type="ECO:0000256" key="8">
    <source>
        <dbReference type="ARBA" id="ARBA00022962"/>
    </source>
</evidence>
<keyword evidence="7 11" id="KW-0460">Magnesium</keyword>
<dbReference type="Gene3D" id="3.40.50.880">
    <property type="match status" value="1"/>
</dbReference>
<dbReference type="GO" id="GO:0097268">
    <property type="term" value="C:cytoophidium"/>
    <property type="evidence" value="ECO:0007669"/>
    <property type="project" value="UniProtKB-ARBA"/>
</dbReference>
<keyword evidence="9 11" id="KW-0665">Pyrimidine biosynthesis</keyword>
<evidence type="ECO:0000256" key="4">
    <source>
        <dbReference type="ARBA" id="ARBA00022723"/>
    </source>
</evidence>
<keyword evidence="6 11" id="KW-0067">ATP-binding</keyword>
<feature type="binding site" evidence="11">
    <location>
        <position position="463"/>
    </location>
    <ligand>
        <name>L-glutamine</name>
        <dbReference type="ChEBI" id="CHEBI:58359"/>
    </ligand>
</feature>
<evidence type="ECO:0000259" key="12">
    <source>
        <dbReference type="Pfam" id="PF00117"/>
    </source>
</evidence>
<dbReference type="PANTHER" id="PTHR11550">
    <property type="entry name" value="CTP SYNTHASE"/>
    <property type="match status" value="1"/>
</dbReference>
<accession>A0A7C3EVW9</accession>
<dbReference type="GO" id="GO:0005524">
    <property type="term" value="F:ATP binding"/>
    <property type="evidence" value="ECO:0007669"/>
    <property type="project" value="UniProtKB-KW"/>
</dbReference>
<evidence type="ECO:0000259" key="13">
    <source>
        <dbReference type="Pfam" id="PF06418"/>
    </source>
</evidence>
<feature type="binding site" evidence="11">
    <location>
        <position position="406"/>
    </location>
    <ligand>
        <name>L-glutamine</name>
        <dbReference type="ChEBI" id="CHEBI:58359"/>
    </ligand>
</feature>
<feature type="binding site" evidence="11">
    <location>
        <position position="224"/>
    </location>
    <ligand>
        <name>UTP</name>
        <dbReference type="ChEBI" id="CHEBI:46398"/>
    </ligand>
</feature>
<dbReference type="GO" id="GO:0042802">
    <property type="term" value="F:identical protein binding"/>
    <property type="evidence" value="ECO:0007669"/>
    <property type="project" value="TreeGrafter"/>
</dbReference>
<dbReference type="CDD" id="cd01746">
    <property type="entry name" value="GATase1_CTP_Synthase"/>
    <property type="match status" value="1"/>
</dbReference>
<comment type="caution">
    <text evidence="14">The sequence shown here is derived from an EMBL/GenBank/DDBJ whole genome shotgun (WGS) entry which is preliminary data.</text>
</comment>
<gene>
    <name evidence="11" type="primary">pyrG</name>
    <name evidence="14" type="ORF">ENS19_02505</name>
</gene>
<dbReference type="FunFam" id="3.40.50.300:FF:000009">
    <property type="entry name" value="CTP synthase"/>
    <property type="match status" value="1"/>
</dbReference>
<feature type="domain" description="Glutamine amidotransferase" evidence="12">
    <location>
        <begin position="303"/>
        <end position="527"/>
    </location>
</feature>
<dbReference type="AlphaFoldDB" id="A0A7C3EVW9"/>
<evidence type="ECO:0000256" key="9">
    <source>
        <dbReference type="ARBA" id="ARBA00022975"/>
    </source>
</evidence>
<comment type="caution">
    <text evidence="11">Lacks conserved residue(s) required for the propagation of feature annotation.</text>
</comment>
<evidence type="ECO:0000256" key="11">
    <source>
        <dbReference type="HAMAP-Rule" id="MF_01227"/>
    </source>
</evidence>
<dbReference type="GO" id="GO:0019856">
    <property type="term" value="P:pyrimidine nucleobase biosynthetic process"/>
    <property type="evidence" value="ECO:0007669"/>
    <property type="project" value="TreeGrafter"/>
</dbReference>
<comment type="catalytic activity">
    <reaction evidence="11">
        <text>UTP + NH4(+) + ATP = CTP + ADP + phosphate + 2 H(+)</text>
        <dbReference type="Rhea" id="RHEA:16597"/>
        <dbReference type="ChEBI" id="CHEBI:15378"/>
        <dbReference type="ChEBI" id="CHEBI:28938"/>
        <dbReference type="ChEBI" id="CHEBI:30616"/>
        <dbReference type="ChEBI" id="CHEBI:37563"/>
        <dbReference type="ChEBI" id="CHEBI:43474"/>
        <dbReference type="ChEBI" id="CHEBI:46398"/>
        <dbReference type="ChEBI" id="CHEBI:456216"/>
    </reaction>
</comment>
<evidence type="ECO:0000256" key="6">
    <source>
        <dbReference type="ARBA" id="ARBA00022840"/>
    </source>
</evidence>
<feature type="region of interest" description="Amidoligase domain" evidence="11">
    <location>
        <begin position="1"/>
        <end position="267"/>
    </location>
</feature>
<dbReference type="PROSITE" id="PS51273">
    <property type="entry name" value="GATASE_TYPE_1"/>
    <property type="match status" value="1"/>
</dbReference>
<keyword evidence="8 11" id="KW-0315">Glutamine amidotransferase</keyword>
<dbReference type="GO" id="GO:0003883">
    <property type="term" value="F:CTP synthase activity"/>
    <property type="evidence" value="ECO:0007669"/>
    <property type="project" value="UniProtKB-UniRule"/>
</dbReference>
<feature type="domain" description="CTP synthase N-terminal" evidence="13">
    <location>
        <begin position="3"/>
        <end position="266"/>
    </location>
</feature>
<feature type="binding site" evidence="11">
    <location>
        <begin position="383"/>
        <end position="386"/>
    </location>
    <ligand>
        <name>L-glutamine</name>
        <dbReference type="ChEBI" id="CHEBI:58359"/>
    </ligand>
</feature>
<dbReference type="SUPFAM" id="SSF52317">
    <property type="entry name" value="Class I glutamine amidotransferase-like"/>
    <property type="match status" value="1"/>
</dbReference>
<comment type="function">
    <text evidence="11">Catalyzes the ATP-dependent amination of UTP to CTP with either L-glutamine or ammonia as the source of nitrogen. Regulates intracellular CTP levels through interactions with the four ribonucleotide triphosphates.</text>
</comment>
<evidence type="ECO:0000256" key="2">
    <source>
        <dbReference type="ARBA" id="ARBA00007533"/>
    </source>
</evidence>
<organism evidence="14">
    <name type="scientific">Candidatus Methanomethylicus mesodigestus</name>
    <dbReference type="NCBI Taxonomy" id="1867258"/>
    <lineage>
        <taxon>Archaea</taxon>
        <taxon>Thermoproteota</taxon>
        <taxon>Methanosuratincolia</taxon>
        <taxon>Candidatus Methanomethylicales</taxon>
        <taxon>Candidatus Methanomethylicaceae</taxon>
        <taxon>Candidatus Methanomethylicus</taxon>
    </lineage>
</organism>
<dbReference type="EC" id="6.3.4.2" evidence="11"/>
<comment type="activity regulation">
    <text evidence="11">Allosterically activated by GTP, when glutamine is the substrate; GTP has no effect on the reaction when ammonia is the substrate. The allosteric effector GTP functions by stabilizing the protein conformation that binds the tetrahedral intermediate(s) formed during glutamine hydrolysis. Inhibited by the product CTP, via allosteric rather than competitive inhibition.</text>
</comment>
<dbReference type="Pfam" id="PF00117">
    <property type="entry name" value="GATase"/>
    <property type="match status" value="1"/>
</dbReference>
<feature type="binding site" evidence="11">
    <location>
        <position position="13"/>
    </location>
    <ligand>
        <name>CTP</name>
        <dbReference type="ChEBI" id="CHEBI:37563"/>
        <note>allosteric inhibitor</note>
    </ligand>
</feature>
<feature type="binding site" evidence="11">
    <location>
        <position position="71"/>
    </location>
    <ligand>
        <name>Mg(2+)</name>
        <dbReference type="ChEBI" id="CHEBI:18420"/>
    </ligand>
</feature>
<dbReference type="Pfam" id="PF06418">
    <property type="entry name" value="CTP_synth_N"/>
    <property type="match status" value="1"/>
</dbReference>
<feature type="binding site" evidence="11">
    <location>
        <begin position="14"/>
        <end position="19"/>
    </location>
    <ligand>
        <name>ATP</name>
        <dbReference type="ChEBI" id="CHEBI:30616"/>
    </ligand>
</feature>
<feature type="binding site" evidence="11">
    <location>
        <begin position="148"/>
        <end position="150"/>
    </location>
    <ligand>
        <name>CTP</name>
        <dbReference type="ChEBI" id="CHEBI:37563"/>
        <note>allosteric inhibitor</note>
    </ligand>
</feature>
<feature type="binding site" evidence="11">
    <location>
        <position position="13"/>
    </location>
    <ligand>
        <name>UTP</name>
        <dbReference type="ChEBI" id="CHEBI:46398"/>
    </ligand>
</feature>
<keyword evidence="5 11" id="KW-0547">Nucleotide-binding</keyword>
<dbReference type="SUPFAM" id="SSF52540">
    <property type="entry name" value="P-loop containing nucleoside triphosphate hydrolases"/>
    <property type="match status" value="1"/>
</dbReference>
<reference evidence="14" key="1">
    <citation type="journal article" date="2020" name="mSystems">
        <title>Genome- and Community-Level Interaction Insights into Carbon Utilization and Element Cycling Functions of Hydrothermarchaeota in Hydrothermal Sediment.</title>
        <authorList>
            <person name="Zhou Z."/>
            <person name="Liu Y."/>
            <person name="Xu W."/>
            <person name="Pan J."/>
            <person name="Luo Z.H."/>
            <person name="Li M."/>
        </authorList>
    </citation>
    <scope>NUCLEOTIDE SEQUENCE [LARGE SCALE GENOMIC DNA]</scope>
    <source>
        <strain evidence="14">SpSt-468</strain>
    </source>
</reference>
<name>A0A7C3EVW9_9CREN</name>
<keyword evidence="4 11" id="KW-0479">Metal-binding</keyword>
<protein>
    <recommendedName>
        <fullName evidence="11">CTP synthase</fullName>
        <ecNumber evidence="11">6.3.4.2</ecNumber>
    </recommendedName>
    <alternativeName>
        <fullName evidence="11">Cytidine 5'-triphosphate synthase</fullName>
    </alternativeName>
    <alternativeName>
        <fullName evidence="11">Cytidine triphosphate synthetase</fullName>
        <shortName evidence="11">CTP synthetase</shortName>
        <shortName evidence="11">CTPS</shortName>
    </alternativeName>
    <alternativeName>
        <fullName evidence="11">UTP--ammonia ligase</fullName>
    </alternativeName>
</protein>
<evidence type="ECO:0000256" key="3">
    <source>
        <dbReference type="ARBA" id="ARBA00022598"/>
    </source>
</evidence>
<dbReference type="UniPathway" id="UPA00159">
    <property type="reaction ID" value="UER00277"/>
</dbReference>
<feature type="binding site" evidence="11">
    <location>
        <begin position="188"/>
        <end position="193"/>
    </location>
    <ligand>
        <name>CTP</name>
        <dbReference type="ChEBI" id="CHEBI:37563"/>
        <note>allosteric inhibitor</note>
    </ligand>
</feature>
<dbReference type="InterPro" id="IPR004468">
    <property type="entry name" value="CTP_synthase"/>
</dbReference>
<comment type="catalytic activity">
    <reaction evidence="10 11">
        <text>UTP + L-glutamine + ATP + H2O = CTP + L-glutamate + ADP + phosphate + 2 H(+)</text>
        <dbReference type="Rhea" id="RHEA:26426"/>
        <dbReference type="ChEBI" id="CHEBI:15377"/>
        <dbReference type="ChEBI" id="CHEBI:15378"/>
        <dbReference type="ChEBI" id="CHEBI:29985"/>
        <dbReference type="ChEBI" id="CHEBI:30616"/>
        <dbReference type="ChEBI" id="CHEBI:37563"/>
        <dbReference type="ChEBI" id="CHEBI:43474"/>
        <dbReference type="ChEBI" id="CHEBI:46398"/>
        <dbReference type="ChEBI" id="CHEBI:58359"/>
        <dbReference type="ChEBI" id="CHEBI:456216"/>
        <dbReference type="EC" id="6.3.4.2"/>
    </reaction>
</comment>
<feature type="active site" evidence="11">
    <location>
        <position position="510"/>
    </location>
</feature>
<dbReference type="InterPro" id="IPR017456">
    <property type="entry name" value="CTP_synthase_N"/>
</dbReference>
<dbReference type="Gene3D" id="3.40.50.300">
    <property type="entry name" value="P-loop containing nucleotide triphosphate hydrolases"/>
    <property type="match status" value="1"/>
</dbReference>
<feature type="binding site" evidence="11">
    <location>
        <position position="224"/>
    </location>
    <ligand>
        <name>CTP</name>
        <dbReference type="ChEBI" id="CHEBI:37563"/>
        <note>allosteric inhibitor</note>
    </ligand>
</feature>
<comment type="catalytic activity">
    <reaction evidence="11">
        <text>L-glutamine + H2O = L-glutamate + NH4(+)</text>
        <dbReference type="Rhea" id="RHEA:15889"/>
        <dbReference type="ChEBI" id="CHEBI:15377"/>
        <dbReference type="ChEBI" id="CHEBI:28938"/>
        <dbReference type="ChEBI" id="CHEBI:29985"/>
        <dbReference type="ChEBI" id="CHEBI:58359"/>
    </reaction>
</comment>
<dbReference type="EMBL" id="DSTX01000002">
    <property type="protein sequence ID" value="HFK20129.1"/>
    <property type="molecule type" value="Genomic_DNA"/>
</dbReference>
<comment type="pathway">
    <text evidence="1 11">Pyrimidine metabolism; CTP biosynthesis via de novo pathway; CTP from UDP: step 2/2.</text>
</comment>
<dbReference type="InterPro" id="IPR033828">
    <property type="entry name" value="GATase1_CTP_Synthase"/>
</dbReference>
<comment type="subunit">
    <text evidence="11">Homotetramer.</text>
</comment>